<feature type="transmembrane region" description="Helical" evidence="5">
    <location>
        <begin position="460"/>
        <end position="481"/>
    </location>
</feature>
<evidence type="ECO:0000256" key="5">
    <source>
        <dbReference type="SAM" id="Phobius"/>
    </source>
</evidence>
<feature type="transmembrane region" description="Helical" evidence="5">
    <location>
        <begin position="43"/>
        <end position="76"/>
    </location>
</feature>
<evidence type="ECO:0000313" key="8">
    <source>
        <dbReference type="Proteomes" id="UP001201812"/>
    </source>
</evidence>
<keyword evidence="2" id="KW-0808">Transferase</keyword>
<keyword evidence="8" id="KW-1185">Reference proteome</keyword>
<keyword evidence="3 7" id="KW-0012">Acyltransferase</keyword>
<evidence type="ECO:0000313" key="7">
    <source>
        <dbReference type="EMBL" id="KAI1720660.1"/>
    </source>
</evidence>
<feature type="compositionally biased region" description="Basic and acidic residues" evidence="4">
    <location>
        <begin position="17"/>
        <end position="28"/>
    </location>
</feature>
<feature type="region of interest" description="Disordered" evidence="4">
    <location>
        <begin position="1"/>
        <end position="34"/>
    </location>
</feature>
<comment type="caution">
    <text evidence="7">The sequence shown here is derived from an EMBL/GenBank/DDBJ whole genome shotgun (WGS) entry which is preliminary data.</text>
</comment>
<evidence type="ECO:0000256" key="4">
    <source>
        <dbReference type="SAM" id="MobiDB-lite"/>
    </source>
</evidence>
<dbReference type="PANTHER" id="PTHR10983:SF2">
    <property type="entry name" value="ACYL-COA:LYSOPHOSPHATIDYLGLYCEROL ACYLTRANSFERASE 1"/>
    <property type="match status" value="1"/>
</dbReference>
<evidence type="ECO:0000256" key="2">
    <source>
        <dbReference type="ARBA" id="ARBA00022679"/>
    </source>
</evidence>
<reference evidence="7" key="1">
    <citation type="submission" date="2022-01" db="EMBL/GenBank/DDBJ databases">
        <title>Genome Sequence Resource for Two Populations of Ditylenchus destructor, the Migratory Endoparasitic Phytonematode.</title>
        <authorList>
            <person name="Zhang H."/>
            <person name="Lin R."/>
            <person name="Xie B."/>
        </authorList>
    </citation>
    <scope>NUCLEOTIDE SEQUENCE</scope>
    <source>
        <strain evidence="7">BazhouSP</strain>
    </source>
</reference>
<feature type="transmembrane region" description="Helical" evidence="5">
    <location>
        <begin position="390"/>
        <end position="411"/>
    </location>
</feature>
<dbReference type="InterPro" id="IPR032098">
    <property type="entry name" value="Acyltransf_C"/>
</dbReference>
<dbReference type="Pfam" id="PF16076">
    <property type="entry name" value="Acyltransf_C"/>
    <property type="match status" value="1"/>
</dbReference>
<keyword evidence="5" id="KW-0472">Membrane</keyword>
<dbReference type="SMART" id="SM00563">
    <property type="entry name" value="PlsC"/>
    <property type="match status" value="1"/>
</dbReference>
<dbReference type="SUPFAM" id="SSF69593">
    <property type="entry name" value="Glycerol-3-phosphate (1)-acyltransferase"/>
    <property type="match status" value="1"/>
</dbReference>
<organism evidence="7 8">
    <name type="scientific">Ditylenchus destructor</name>
    <dbReference type="NCBI Taxonomy" id="166010"/>
    <lineage>
        <taxon>Eukaryota</taxon>
        <taxon>Metazoa</taxon>
        <taxon>Ecdysozoa</taxon>
        <taxon>Nematoda</taxon>
        <taxon>Chromadorea</taxon>
        <taxon>Rhabditida</taxon>
        <taxon>Tylenchina</taxon>
        <taxon>Tylenchomorpha</taxon>
        <taxon>Sphaerularioidea</taxon>
        <taxon>Anguinidae</taxon>
        <taxon>Anguininae</taxon>
        <taxon>Ditylenchus</taxon>
    </lineage>
</organism>
<dbReference type="Proteomes" id="UP001201812">
    <property type="component" value="Unassembled WGS sequence"/>
</dbReference>
<gene>
    <name evidence="7" type="ORF">DdX_04903</name>
</gene>
<feature type="compositionally biased region" description="Polar residues" evidence="4">
    <location>
        <begin position="1"/>
        <end position="10"/>
    </location>
</feature>
<dbReference type="EMBL" id="JAKKPZ010000005">
    <property type="protein sequence ID" value="KAI1720660.1"/>
    <property type="molecule type" value="Genomic_DNA"/>
</dbReference>
<dbReference type="GO" id="GO:0016746">
    <property type="term" value="F:acyltransferase activity"/>
    <property type="evidence" value="ECO:0007669"/>
    <property type="project" value="UniProtKB-KW"/>
</dbReference>
<feature type="transmembrane region" description="Helical" evidence="5">
    <location>
        <begin position="493"/>
        <end position="512"/>
    </location>
</feature>
<dbReference type="GO" id="GO:0036149">
    <property type="term" value="P:phosphatidylinositol acyl-chain remodeling"/>
    <property type="evidence" value="ECO:0007669"/>
    <property type="project" value="TreeGrafter"/>
</dbReference>
<dbReference type="CDD" id="cd07990">
    <property type="entry name" value="LPLAT_LCLAT1-like"/>
    <property type="match status" value="1"/>
</dbReference>
<keyword evidence="5" id="KW-0812">Transmembrane</keyword>
<dbReference type="Pfam" id="PF01553">
    <property type="entry name" value="Acyltransferase"/>
    <property type="match status" value="1"/>
</dbReference>
<evidence type="ECO:0000256" key="3">
    <source>
        <dbReference type="ARBA" id="ARBA00023315"/>
    </source>
</evidence>
<protein>
    <submittedName>
        <fullName evidence="7">Acyltransferase domain-containing protein</fullName>
    </submittedName>
</protein>
<evidence type="ECO:0000259" key="6">
    <source>
        <dbReference type="SMART" id="SM00563"/>
    </source>
</evidence>
<sequence length="516" mass="60022">MSSSPSNSQSGDEEAKDDGRKKSREKPPGSRSKWTVSNTAERILWIFLTPIRALICVSNVTVFFITYFGLMLPVLWAKPLWPRFYWYYEGKLYVWLQAFIAYWGYTADYDVYEYGDDITELCEKERILLICNHQSTADVPTLFSLLQSKGVATRKTLWLMDVMFRWTPFGIIGNMHGDYFIQQGKATRDKELIRLKEHLQKVFWNRDRRLVILFPEGGFYYKRVESSQRYARENGYPHLKWSTLPRLGAVRTILEEVGPRKEESEEQIQKSRSISKLLKDTVGAIREKKYVKDTRPPIKYILDVTIAYPNGQPLSLATMIFGAREKCDIAVNYKIYDATEVPFEDEESLRKWMFHVYEEKDKILDNYYKTGAFHSGENGNRIVFKWSRIIGMYAFWITAAVVQFKLYPWLIHKAFSFLVTLTAEELEEVSKIFREEVSKIVREALVESNQNQNYLPIHSLYPITGVLTGWSMGLLISSYLFTNGVRRIIDIQVAALVGAVASIALTVVYSYFATRR</sequence>
<dbReference type="GO" id="GO:0005783">
    <property type="term" value="C:endoplasmic reticulum"/>
    <property type="evidence" value="ECO:0007669"/>
    <property type="project" value="TreeGrafter"/>
</dbReference>
<keyword evidence="5" id="KW-1133">Transmembrane helix</keyword>
<proteinExistence type="inferred from homology"/>
<dbReference type="AlphaFoldDB" id="A0AAD4ND99"/>
<name>A0AAD4ND99_9BILA</name>
<accession>A0AAD4ND99</accession>
<dbReference type="PANTHER" id="PTHR10983">
    <property type="entry name" value="1-ACYLGLYCEROL-3-PHOSPHATE ACYLTRANSFERASE-RELATED"/>
    <property type="match status" value="1"/>
</dbReference>
<dbReference type="InterPro" id="IPR002123">
    <property type="entry name" value="Plipid/glycerol_acylTrfase"/>
</dbReference>
<feature type="domain" description="Phospholipid/glycerol acyltransferase" evidence="6">
    <location>
        <begin position="127"/>
        <end position="243"/>
    </location>
</feature>
<evidence type="ECO:0000256" key="1">
    <source>
        <dbReference type="ARBA" id="ARBA00008655"/>
    </source>
</evidence>
<comment type="similarity">
    <text evidence="1">Belongs to the 1-acyl-sn-glycerol-3-phosphate acyltransferase family.</text>
</comment>